<dbReference type="SUPFAM" id="SSF56204">
    <property type="entry name" value="Hect, E3 ligase catalytic domain"/>
    <property type="match status" value="1"/>
</dbReference>
<dbReference type="RefSeq" id="XP_037169256.1">
    <property type="nucleotide sequence ID" value="XM_037303534.1"/>
</dbReference>
<dbReference type="Gene3D" id="3.90.1750.10">
    <property type="entry name" value="Hect, E3 ligase catalytic domains"/>
    <property type="match status" value="2"/>
</dbReference>
<dbReference type="InterPro" id="IPR035983">
    <property type="entry name" value="Hect_E3_ubiquitin_ligase"/>
</dbReference>
<evidence type="ECO:0000313" key="8">
    <source>
        <dbReference type="EMBL" id="KAF6239987.1"/>
    </source>
</evidence>
<keyword evidence="4 5" id="KW-0833">Ubl conjugation pathway</keyword>
<dbReference type="Proteomes" id="UP000578531">
    <property type="component" value="Unassembled WGS sequence"/>
</dbReference>
<evidence type="ECO:0000256" key="6">
    <source>
        <dbReference type="SAM" id="MobiDB-lite"/>
    </source>
</evidence>
<dbReference type="GO" id="GO:0000209">
    <property type="term" value="P:protein polyubiquitination"/>
    <property type="evidence" value="ECO:0007669"/>
    <property type="project" value="InterPro"/>
</dbReference>
<feature type="compositionally biased region" description="Polar residues" evidence="6">
    <location>
        <begin position="401"/>
        <end position="412"/>
    </location>
</feature>
<comment type="caution">
    <text evidence="8">The sequence shown here is derived from an EMBL/GenBank/DDBJ whole genome shotgun (WGS) entry which is preliminary data.</text>
</comment>
<dbReference type="GO" id="GO:0061630">
    <property type="term" value="F:ubiquitin protein ligase activity"/>
    <property type="evidence" value="ECO:0007669"/>
    <property type="project" value="UniProtKB-EC"/>
</dbReference>
<dbReference type="InterPro" id="IPR000569">
    <property type="entry name" value="HECT_dom"/>
</dbReference>
<evidence type="ECO:0000256" key="5">
    <source>
        <dbReference type="PROSITE-ProRule" id="PRU00104"/>
    </source>
</evidence>
<evidence type="ECO:0000313" key="9">
    <source>
        <dbReference type="Proteomes" id="UP000578531"/>
    </source>
</evidence>
<evidence type="ECO:0000256" key="1">
    <source>
        <dbReference type="ARBA" id="ARBA00000885"/>
    </source>
</evidence>
<feature type="active site" description="Glycyl thioester intermediate" evidence="5">
    <location>
        <position position="1349"/>
    </location>
</feature>
<dbReference type="Pfam" id="PF00632">
    <property type="entry name" value="HECT"/>
    <property type="match status" value="1"/>
</dbReference>
<dbReference type="Pfam" id="PF16558">
    <property type="entry name" value="AZUL"/>
    <property type="match status" value="1"/>
</dbReference>
<proteinExistence type="predicted"/>
<dbReference type="InterPro" id="IPR042556">
    <property type="entry name" value="AZUL_sf"/>
</dbReference>
<dbReference type="PANTHER" id="PTHR45700">
    <property type="entry name" value="UBIQUITIN-PROTEIN LIGASE E3C"/>
    <property type="match status" value="1"/>
</dbReference>
<name>A0A8H6G3T5_9LECA</name>
<dbReference type="SMART" id="SM00119">
    <property type="entry name" value="HECTc"/>
    <property type="match status" value="1"/>
</dbReference>
<dbReference type="Gene3D" id="6.10.130.10">
    <property type="entry name" value="Ubiquitin-protein ligase E3A, N-terminal zinc-binding domain (AZUL)"/>
    <property type="match status" value="1"/>
</dbReference>
<dbReference type="PROSITE" id="PS50237">
    <property type="entry name" value="HECT"/>
    <property type="match status" value="1"/>
</dbReference>
<dbReference type="EC" id="2.3.2.26" evidence="2"/>
<evidence type="ECO:0000256" key="3">
    <source>
        <dbReference type="ARBA" id="ARBA00022679"/>
    </source>
</evidence>
<dbReference type="Gene3D" id="3.30.2410.10">
    <property type="entry name" value="Hect, E3 ligase catalytic domain"/>
    <property type="match status" value="1"/>
</dbReference>
<feature type="compositionally biased region" description="Polar residues" evidence="6">
    <location>
        <begin position="175"/>
        <end position="195"/>
    </location>
</feature>
<feature type="compositionally biased region" description="Basic and acidic residues" evidence="6">
    <location>
        <begin position="230"/>
        <end position="247"/>
    </location>
</feature>
<dbReference type="EMBL" id="JACCJC010000004">
    <property type="protein sequence ID" value="KAF6239987.1"/>
    <property type="molecule type" value="Genomic_DNA"/>
</dbReference>
<feature type="region of interest" description="Disordered" evidence="6">
    <location>
        <begin position="388"/>
        <end position="412"/>
    </location>
</feature>
<gene>
    <name evidence="8" type="ORF">HO173_001595</name>
</gene>
<reference evidence="8 9" key="1">
    <citation type="journal article" date="2020" name="Genomics">
        <title>Complete, high-quality genomes from long-read metagenomic sequencing of two wolf lichen thalli reveals enigmatic genome architecture.</title>
        <authorList>
            <person name="McKenzie S.K."/>
            <person name="Walston R.F."/>
            <person name="Allen J.L."/>
        </authorList>
    </citation>
    <scope>NUCLEOTIDE SEQUENCE [LARGE SCALE GENOMIC DNA]</scope>
    <source>
        <strain evidence="8">WasteWater2</strain>
    </source>
</reference>
<feature type="domain" description="HECT" evidence="7">
    <location>
        <begin position="920"/>
        <end position="1381"/>
    </location>
</feature>
<dbReference type="InterPro" id="IPR044611">
    <property type="entry name" value="E3A/B/C-like"/>
</dbReference>
<dbReference type="PANTHER" id="PTHR45700:SF8">
    <property type="entry name" value="HECT-TYPE E3 UBIQUITIN TRANSFERASE"/>
    <property type="match status" value="1"/>
</dbReference>
<accession>A0A8H6G3T5</accession>
<organism evidence="8 9">
    <name type="scientific">Letharia columbiana</name>
    <dbReference type="NCBI Taxonomy" id="112416"/>
    <lineage>
        <taxon>Eukaryota</taxon>
        <taxon>Fungi</taxon>
        <taxon>Dikarya</taxon>
        <taxon>Ascomycota</taxon>
        <taxon>Pezizomycotina</taxon>
        <taxon>Lecanoromycetes</taxon>
        <taxon>OSLEUM clade</taxon>
        <taxon>Lecanoromycetidae</taxon>
        <taxon>Lecanorales</taxon>
        <taxon>Lecanorineae</taxon>
        <taxon>Parmeliaceae</taxon>
        <taxon>Letharia</taxon>
    </lineage>
</organism>
<feature type="region of interest" description="Disordered" evidence="6">
    <location>
        <begin position="343"/>
        <end position="376"/>
    </location>
</feature>
<keyword evidence="3" id="KW-0808">Transferase</keyword>
<feature type="compositionally biased region" description="Polar residues" evidence="6">
    <location>
        <begin position="343"/>
        <end position="361"/>
    </location>
</feature>
<dbReference type="FunFam" id="3.30.2410.10:FF:000003">
    <property type="entry name" value="probable E3 ubiquitin-protein ligase HERC4 isoform X1"/>
    <property type="match status" value="1"/>
</dbReference>
<evidence type="ECO:0000256" key="2">
    <source>
        <dbReference type="ARBA" id="ARBA00012485"/>
    </source>
</evidence>
<dbReference type="OrthoDB" id="5981550at2759"/>
<evidence type="ECO:0000256" key="4">
    <source>
        <dbReference type="ARBA" id="ARBA00022786"/>
    </source>
</evidence>
<feature type="region of interest" description="Disordered" evidence="6">
    <location>
        <begin position="1190"/>
        <end position="1211"/>
    </location>
</feature>
<dbReference type="Gene3D" id="3.30.2160.10">
    <property type="entry name" value="Hect, E3 ligase catalytic domain"/>
    <property type="match status" value="2"/>
</dbReference>
<comment type="catalytic activity">
    <reaction evidence="1">
        <text>S-ubiquitinyl-[E2 ubiquitin-conjugating enzyme]-L-cysteine + [acceptor protein]-L-lysine = [E2 ubiquitin-conjugating enzyme]-L-cysteine + N(6)-ubiquitinyl-[acceptor protein]-L-lysine.</text>
        <dbReference type="EC" id="2.3.2.26"/>
    </reaction>
</comment>
<dbReference type="GeneID" id="59283269"/>
<sequence>MTMPRAKPLACSKVLGECELVNSSEEEMTGPTGHLLSPDGPVPHLHSLSLEFDNDTSESLGRDIISLHDPATIWPSRSLERRRAFQHLLNRYNRQILYGCKNPRCETPTCLSRQQRVAKGPFRPYTVLSARALATFLASQDQPERGICPHQPVDIDSGPRSPAKVKRAGNKPDNRGSSLANPRSSHTTSTPQSASGVEFTPVQRRKIKVHIANGHTKTLGLEPETSRAGSYEEPKPNDHVRKDKDPKSFTQNLFDTVAMKLLHRTNASGSHPPWAPSNERAQLVGSSTLDSNSLEHQIDLELSKNAEKGIERPLIPDTESARAAHGYDPPQIESIHDIASAGSNTTSSEIVSTRTMVQESNSLEKDLKNSETSGDDGKALVAVKIEPKESPLGVATPPSKCPQTNSQSKGLDVTETTSLHKTSIAVQSPSEPAPEVSAPTLSHFTSANIIALKGARAVCRSDLYEQHWLLRFLGRTDLPQHSSRCGSYGDFLAYSGQSMTYVLSNVDALLQSFLHFDDSDAASKVVWSYDFASIVDLFRKLRRMDMHPHKIFPSLWISAGRLYPVSTATNKRRLSTASGLVSFSLDPSPASQGCSLNDLEACHVVKIILAALVASVPKCSPMGWLAVRKLHASGQVAPFIDAENSPVEQKMIGKLVRTLHAFENEMALSLVIRLARSIDIRFTLARARTLAEDVEKYRRLFPPIFIRVINYVNADDLKICVAENEGQPSVKSGEWTEPEIEPITWHPKEWPIIIEWLRAVILKEWDGKARVANGSAVGGALRLMLHIHEHANALRFDWDLFHTPFLSERLDVMDEPAAWYNSAWADGRSAHLLDFPFLFPPSALVAYFRSINHTAMYTAYRDSVAASRLCDGVSWPDRSTGRGALRLPDRLHCATAEYLVLEARRDHVLTDAMNEIYRRQKRELMRPLKVRMVGEEGIDHGGVQQEFFRVAIAEALNPDYGVFTTDPTTRMSWFHPSSPEPSYKFELLGILVSLAVYNGLTLPFTFPLVMYRKLSGLHHHKLSDLEDGWPELVKGLKALRDWKDGDVEDVFMRSYVFSIDKFGATEDRLIGQYEKVEQSDEEKSQRIIEEKPKKVVKVLRIKRKPREFCKTAAEEGEEDALRFLRGSQFQGATAEPTDEVLMSDFQSRVPFPTDFTNHTMPTITSEEEALEYLKSRDHKEARVDLDDELCMSDSSSPDRLPASPGTQNTPMVTNENRDQYIHDYIHQLTHKTVYDQFNAFRYGFFTCFHPKAISLFTPSHLKALVEGLPDISVAGLERVTRYDGGYEFFHPTIRHFWTVVHSWSQEKVRKLLEFVTASDRLPVGGVEKLVFTVQKNGIGDGRLPTSLTCFGRLLLPEFTSEEKLREALEKAIENSKGFGQP</sequence>
<protein>
    <recommendedName>
        <fullName evidence="2">HECT-type E3 ubiquitin transferase</fullName>
        <ecNumber evidence="2">2.3.2.26</ecNumber>
    </recommendedName>
</protein>
<evidence type="ECO:0000259" key="7">
    <source>
        <dbReference type="PROSITE" id="PS50237"/>
    </source>
</evidence>
<dbReference type="InterPro" id="IPR032353">
    <property type="entry name" value="AZUL"/>
</dbReference>
<keyword evidence="9" id="KW-1185">Reference proteome</keyword>
<feature type="region of interest" description="Disordered" evidence="6">
    <location>
        <begin position="143"/>
        <end position="247"/>
    </location>
</feature>